<name>A0AAV2P7B9_9HYME</name>
<dbReference type="Proteomes" id="UP001497644">
    <property type="component" value="Chromosome 8"/>
</dbReference>
<protein>
    <submittedName>
        <fullName evidence="1">Uncharacterized protein</fullName>
    </submittedName>
</protein>
<accession>A0AAV2P7B9</accession>
<evidence type="ECO:0000313" key="1">
    <source>
        <dbReference type="EMBL" id="CAL1688427.1"/>
    </source>
</evidence>
<evidence type="ECO:0000313" key="2">
    <source>
        <dbReference type="Proteomes" id="UP001497644"/>
    </source>
</evidence>
<proteinExistence type="predicted"/>
<reference evidence="1" key="1">
    <citation type="submission" date="2024-04" db="EMBL/GenBank/DDBJ databases">
        <authorList>
            <consortium name="Molecular Ecology Group"/>
        </authorList>
    </citation>
    <scope>NUCLEOTIDE SEQUENCE</scope>
</reference>
<dbReference type="EMBL" id="OZ034831">
    <property type="protein sequence ID" value="CAL1688427.1"/>
    <property type="molecule type" value="Genomic_DNA"/>
</dbReference>
<dbReference type="AlphaFoldDB" id="A0AAV2P7B9"/>
<gene>
    <name evidence="1" type="ORF">LPLAT_LOCUS13495</name>
</gene>
<keyword evidence="2" id="KW-1185">Reference proteome</keyword>
<sequence length="103" mass="11331">MCAATFPPLQGGRSLATLPQGDTRWDSGEGVMRTCRPPSWNKMELNVDGNPAHRDPPAPRKIDGTDSSLLEAVLTRRLRCSSTCFTCVLECPVMYFISIIFNG</sequence>
<organism evidence="1 2">
    <name type="scientific">Lasius platythorax</name>
    <dbReference type="NCBI Taxonomy" id="488582"/>
    <lineage>
        <taxon>Eukaryota</taxon>
        <taxon>Metazoa</taxon>
        <taxon>Ecdysozoa</taxon>
        <taxon>Arthropoda</taxon>
        <taxon>Hexapoda</taxon>
        <taxon>Insecta</taxon>
        <taxon>Pterygota</taxon>
        <taxon>Neoptera</taxon>
        <taxon>Endopterygota</taxon>
        <taxon>Hymenoptera</taxon>
        <taxon>Apocrita</taxon>
        <taxon>Aculeata</taxon>
        <taxon>Formicoidea</taxon>
        <taxon>Formicidae</taxon>
        <taxon>Formicinae</taxon>
        <taxon>Lasius</taxon>
        <taxon>Lasius</taxon>
    </lineage>
</organism>